<dbReference type="AlphaFoldDB" id="W1WDT8"/>
<reference evidence="1" key="1">
    <citation type="submission" date="2013-12" db="EMBL/GenBank/DDBJ databases">
        <title>A Varibaculum cambriense genome reconstructed from a premature infant gut community with otherwise low bacterial novelty that shifts toward anaerobic metabolism during the third week of life.</title>
        <authorList>
            <person name="Brown C.T."/>
            <person name="Sharon I."/>
            <person name="Thomas B.C."/>
            <person name="Castelle C.J."/>
            <person name="Morowitz M.J."/>
            <person name="Banfield J.F."/>
        </authorList>
    </citation>
    <scope>NUCLEOTIDE SEQUENCE</scope>
</reference>
<comment type="caution">
    <text evidence="1">The sequence shown here is derived from an EMBL/GenBank/DDBJ whole genome shotgun (WGS) entry which is preliminary data.</text>
</comment>
<accession>W1WDT8</accession>
<organism evidence="1">
    <name type="scientific">human gut metagenome</name>
    <dbReference type="NCBI Taxonomy" id="408170"/>
    <lineage>
        <taxon>unclassified sequences</taxon>
        <taxon>metagenomes</taxon>
        <taxon>organismal metagenomes</taxon>
    </lineage>
</organism>
<dbReference type="EMBL" id="AZMM01018846">
    <property type="protein sequence ID" value="ETJ16337.1"/>
    <property type="molecule type" value="Genomic_DNA"/>
</dbReference>
<evidence type="ECO:0000313" key="1">
    <source>
        <dbReference type="EMBL" id="ETJ16337.1"/>
    </source>
</evidence>
<gene>
    <name evidence="1" type="ORF">Q604_UNBc4C00065G0001</name>
</gene>
<protein>
    <submittedName>
        <fullName evidence="1">Uncharacterized protein</fullName>
    </submittedName>
</protein>
<feature type="non-terminal residue" evidence="1">
    <location>
        <position position="1"/>
    </location>
</feature>
<proteinExistence type="predicted"/>
<sequence>CVALSDELSKNDGRFNKKWVINGINKLRERIYSILSKHPKPKV</sequence>
<name>W1WDT8_9ZZZZ</name>